<dbReference type="PANTHER" id="PTHR45689:SF5">
    <property type="entry name" value="I[[H]] CHANNEL, ISOFORM E"/>
    <property type="match status" value="1"/>
</dbReference>
<evidence type="ECO:0000256" key="7">
    <source>
        <dbReference type="SAM" id="MobiDB-lite"/>
    </source>
</evidence>
<keyword evidence="5" id="KW-0406">Ion transport</keyword>
<keyword evidence="3 8" id="KW-0812">Transmembrane</keyword>
<dbReference type="SMART" id="SM00100">
    <property type="entry name" value="cNMP"/>
    <property type="match status" value="1"/>
</dbReference>
<evidence type="ECO:0000259" key="9">
    <source>
        <dbReference type="PROSITE" id="PS50042"/>
    </source>
</evidence>
<dbReference type="OrthoDB" id="313411at2759"/>
<dbReference type="Gene3D" id="1.10.287.70">
    <property type="match status" value="1"/>
</dbReference>
<proteinExistence type="predicted"/>
<feature type="transmembrane region" description="Helical" evidence="8">
    <location>
        <begin position="53"/>
        <end position="73"/>
    </location>
</feature>
<keyword evidence="2" id="KW-0813">Transport</keyword>
<evidence type="ECO:0000256" key="8">
    <source>
        <dbReference type="SAM" id="Phobius"/>
    </source>
</evidence>
<dbReference type="InterPro" id="IPR014710">
    <property type="entry name" value="RmlC-like_jellyroll"/>
</dbReference>
<dbReference type="Gene3D" id="1.10.287.630">
    <property type="entry name" value="Helix hairpin bin"/>
    <property type="match status" value="1"/>
</dbReference>
<dbReference type="GO" id="GO:0003254">
    <property type="term" value="P:regulation of membrane depolarization"/>
    <property type="evidence" value="ECO:0007669"/>
    <property type="project" value="TreeGrafter"/>
</dbReference>
<evidence type="ECO:0000313" key="10">
    <source>
        <dbReference type="EMBL" id="EAR92361.2"/>
    </source>
</evidence>
<evidence type="ECO:0000256" key="6">
    <source>
        <dbReference type="ARBA" id="ARBA00023136"/>
    </source>
</evidence>
<dbReference type="Pfam" id="PF00520">
    <property type="entry name" value="Ion_trans"/>
    <property type="match status" value="1"/>
</dbReference>
<dbReference type="KEGG" id="tet:TTHERM_00083600"/>
<dbReference type="EMBL" id="GG662749">
    <property type="protein sequence ID" value="EAR92361.2"/>
    <property type="molecule type" value="Genomic_DNA"/>
</dbReference>
<feature type="region of interest" description="Disordered" evidence="7">
    <location>
        <begin position="603"/>
        <end position="641"/>
    </location>
</feature>
<evidence type="ECO:0000256" key="2">
    <source>
        <dbReference type="ARBA" id="ARBA00022448"/>
    </source>
</evidence>
<dbReference type="InParanoid" id="Q236Y9"/>
<dbReference type="GO" id="GO:0098855">
    <property type="term" value="C:HCN channel complex"/>
    <property type="evidence" value="ECO:0007669"/>
    <property type="project" value="TreeGrafter"/>
</dbReference>
<accession>Q236Y9</accession>
<gene>
    <name evidence="10" type="ORF">TTHERM_00083600</name>
</gene>
<dbReference type="HOGENOM" id="CLU_303175_0_0_1"/>
<name>Q236Y9_TETTS</name>
<evidence type="ECO:0000256" key="5">
    <source>
        <dbReference type="ARBA" id="ARBA00023065"/>
    </source>
</evidence>
<dbReference type="Proteomes" id="UP000009168">
    <property type="component" value="Unassembled WGS sequence"/>
</dbReference>
<dbReference type="SUPFAM" id="SSF51206">
    <property type="entry name" value="cAMP-binding domain-like"/>
    <property type="match status" value="1"/>
</dbReference>
<dbReference type="InterPro" id="IPR000595">
    <property type="entry name" value="cNMP-bd_dom"/>
</dbReference>
<keyword evidence="4 8" id="KW-1133">Transmembrane helix</keyword>
<dbReference type="RefSeq" id="XP_001012606.2">
    <property type="nucleotide sequence ID" value="XM_001012606.2"/>
</dbReference>
<evidence type="ECO:0000256" key="3">
    <source>
        <dbReference type="ARBA" id="ARBA00022692"/>
    </source>
</evidence>
<feature type="region of interest" description="Disordered" evidence="7">
    <location>
        <begin position="475"/>
        <end position="494"/>
    </location>
</feature>
<dbReference type="GO" id="GO:0035725">
    <property type="term" value="P:sodium ion transmembrane transport"/>
    <property type="evidence" value="ECO:0007669"/>
    <property type="project" value="TreeGrafter"/>
</dbReference>
<feature type="transmembrane region" description="Helical" evidence="8">
    <location>
        <begin position="80"/>
        <end position="100"/>
    </location>
</feature>
<feature type="domain" description="Cyclic nucleotide-binding" evidence="9">
    <location>
        <begin position="199"/>
        <end position="292"/>
    </location>
</feature>
<reference evidence="11" key="1">
    <citation type="journal article" date="2006" name="PLoS Biol.">
        <title>Macronuclear genome sequence of the ciliate Tetrahymena thermophila, a model eukaryote.</title>
        <authorList>
            <person name="Eisen J.A."/>
            <person name="Coyne R.S."/>
            <person name="Wu M."/>
            <person name="Wu D."/>
            <person name="Thiagarajan M."/>
            <person name="Wortman J.R."/>
            <person name="Badger J.H."/>
            <person name="Ren Q."/>
            <person name="Amedeo P."/>
            <person name="Jones K.M."/>
            <person name="Tallon L.J."/>
            <person name="Delcher A.L."/>
            <person name="Salzberg S.L."/>
            <person name="Silva J.C."/>
            <person name="Haas B.J."/>
            <person name="Majoros W.H."/>
            <person name="Farzad M."/>
            <person name="Carlton J.M."/>
            <person name="Smith R.K. Jr."/>
            <person name="Garg J."/>
            <person name="Pearlman R.E."/>
            <person name="Karrer K.M."/>
            <person name="Sun L."/>
            <person name="Manning G."/>
            <person name="Elde N.C."/>
            <person name="Turkewitz A.P."/>
            <person name="Asai D.J."/>
            <person name="Wilkes D.E."/>
            <person name="Wang Y."/>
            <person name="Cai H."/>
            <person name="Collins K."/>
            <person name="Stewart B.A."/>
            <person name="Lee S.R."/>
            <person name="Wilamowska K."/>
            <person name="Weinberg Z."/>
            <person name="Ruzzo W.L."/>
            <person name="Wloga D."/>
            <person name="Gaertig J."/>
            <person name="Frankel J."/>
            <person name="Tsao C.-C."/>
            <person name="Gorovsky M.A."/>
            <person name="Keeling P.J."/>
            <person name="Waller R.F."/>
            <person name="Patron N.J."/>
            <person name="Cherry J.M."/>
            <person name="Stover N.A."/>
            <person name="Krieger C.J."/>
            <person name="del Toro C."/>
            <person name="Ryder H.F."/>
            <person name="Williamson S.C."/>
            <person name="Barbeau R.A."/>
            <person name="Hamilton E.P."/>
            <person name="Orias E."/>
        </authorList>
    </citation>
    <scope>NUCLEOTIDE SEQUENCE [LARGE SCALE GENOMIC DNA]</scope>
    <source>
        <strain evidence="11">SB210</strain>
    </source>
</reference>
<feature type="compositionally biased region" description="Polar residues" evidence="7">
    <location>
        <begin position="622"/>
        <end position="641"/>
    </location>
</feature>
<evidence type="ECO:0000313" key="11">
    <source>
        <dbReference type="Proteomes" id="UP000009168"/>
    </source>
</evidence>
<comment type="subcellular location">
    <subcellularLocation>
        <location evidence="1">Membrane</location>
        <topology evidence="1">Multi-pass membrane protein</topology>
    </subcellularLocation>
</comment>
<protein>
    <submittedName>
        <fullName evidence="10">Cyclic nucleotide-binding domain protein</fullName>
    </submittedName>
</protein>
<feature type="compositionally biased region" description="Low complexity" evidence="7">
    <location>
        <begin position="475"/>
        <end position="484"/>
    </location>
</feature>
<dbReference type="AlphaFoldDB" id="Q236Y9"/>
<dbReference type="Gene3D" id="2.60.120.10">
    <property type="entry name" value="Jelly Rolls"/>
    <property type="match status" value="1"/>
</dbReference>
<dbReference type="InterPro" id="IPR051413">
    <property type="entry name" value="K/Na_HCN_channel"/>
</dbReference>
<keyword evidence="11" id="KW-1185">Reference proteome</keyword>
<dbReference type="PROSITE" id="PS50042">
    <property type="entry name" value="CNMP_BINDING_3"/>
    <property type="match status" value="1"/>
</dbReference>
<dbReference type="InterPro" id="IPR005821">
    <property type="entry name" value="Ion_trans_dom"/>
</dbReference>
<feature type="compositionally biased region" description="Basic and acidic residues" evidence="7">
    <location>
        <begin position="607"/>
        <end position="621"/>
    </location>
</feature>
<keyword evidence="6 8" id="KW-0472">Membrane</keyword>
<dbReference type="SUPFAM" id="SSF81324">
    <property type="entry name" value="Voltage-gated potassium channels"/>
    <property type="match status" value="1"/>
</dbReference>
<dbReference type="GeneID" id="7839326"/>
<organism evidence="10 11">
    <name type="scientific">Tetrahymena thermophila (strain SB210)</name>
    <dbReference type="NCBI Taxonomy" id="312017"/>
    <lineage>
        <taxon>Eukaryota</taxon>
        <taxon>Sar</taxon>
        <taxon>Alveolata</taxon>
        <taxon>Ciliophora</taxon>
        <taxon>Intramacronucleata</taxon>
        <taxon>Oligohymenophorea</taxon>
        <taxon>Hymenostomatida</taxon>
        <taxon>Tetrahymenina</taxon>
        <taxon>Tetrahymenidae</taxon>
        <taxon>Tetrahymena</taxon>
    </lineage>
</organism>
<dbReference type="eggNOG" id="KOG0498">
    <property type="taxonomic scope" value="Eukaryota"/>
</dbReference>
<sequence>MKSVIDLMKLVFLIAFVCHIFSLFWYGLAITQIDYGRTDTWLNSKHLVEESTWVKYVYSFYFLSVTMITVGYGDITPQNYIEALFTVLIMFTTAIFWAFFLGKVGKIIDTIAKQDKLYNKNMGILHQMMREERVDVSLRIKISNYLSYFYKEFNETQKSQEKIIISKLSKQLQDQLILNIQGKYLKQIPFFEKLYSKKEIAIIMEEVIFSPGEYIYQKDDVDDCSLYLIVKGQVDIVFTSEKRGESIIQTLDKLKYFGEQSFISGFQRELSAKAATFCRVYKIPRNKFLETIKLYDFDKESFQMLQDALFLKQNYKFCNIRCQICQSYQHLPQNCPKTHFVLSKQALICRHNQSQVHLDRKQFSRKSFKFQSLNQIKNCYQAIFSINDNENFFEYLDYLENLIQSFDNFSVSEQEQEFAQIYEKEDKEEINEGKKRQKKYSSSKQSLFTKMTQQETLENFQAQQTYQQQQSNLESQLSSIQYQDEQQKEQEDDDQSYNLLNKSINLNNQINLQQKLNSEALSQINNQKAQQNQKKASFIMNTLNMQDSSNIQVLEGQFSPQSEQGNQVVSDYILNDNDNKSQYFQSNFESQNSLKSKFPSRLLQNNTEKKQTSFTSFKEHPSNNLAQKRQSMQESFKSQSQITNDFSQLQMSPQPEREQQIYKNSNYQQLHQYTNKSKLKQNIHQNPLSLHKIQNKHISSSHLQNISQTDILNSSKIAPQSISNLPHQIQVLIKQRQSSLGSEISESPLYGQQKIKTKCQDKEQILIGQLNDEQLMFISKQKYESNITESENNYFVLQFFEKAHIFKYYNPQSNYDHVIFKHQKVMLNNLKQRQHFQNKERKKSKFIFLQKN</sequence>
<dbReference type="GO" id="GO:0005249">
    <property type="term" value="F:voltage-gated potassium channel activity"/>
    <property type="evidence" value="ECO:0007669"/>
    <property type="project" value="TreeGrafter"/>
</dbReference>
<dbReference type="InterPro" id="IPR018490">
    <property type="entry name" value="cNMP-bd_dom_sf"/>
</dbReference>
<evidence type="ECO:0000256" key="1">
    <source>
        <dbReference type="ARBA" id="ARBA00004141"/>
    </source>
</evidence>
<dbReference type="CDD" id="cd00038">
    <property type="entry name" value="CAP_ED"/>
    <property type="match status" value="1"/>
</dbReference>
<evidence type="ECO:0000256" key="4">
    <source>
        <dbReference type="ARBA" id="ARBA00022989"/>
    </source>
</evidence>
<dbReference type="PANTHER" id="PTHR45689">
    <property type="entry name" value="I[[H]] CHANNEL, ISOFORM E"/>
    <property type="match status" value="1"/>
</dbReference>
<dbReference type="Pfam" id="PF00027">
    <property type="entry name" value="cNMP_binding"/>
    <property type="match status" value="1"/>
</dbReference>